<dbReference type="Proteomes" id="UP000777438">
    <property type="component" value="Unassembled WGS sequence"/>
</dbReference>
<dbReference type="SUPFAM" id="SSF50814">
    <property type="entry name" value="Lipocalins"/>
    <property type="match status" value="1"/>
</dbReference>
<sequence length="55" mass="6246">AHGDKRNPKDFDRWRGLASLGTQKERFMLVEQAHILENFKGKGDLVPIEPDAVTL</sequence>
<dbReference type="EMBL" id="JAGPYM010000151">
    <property type="protein sequence ID" value="KAH6866083.1"/>
    <property type="molecule type" value="Genomic_DNA"/>
</dbReference>
<proteinExistence type="predicted"/>
<dbReference type="Gene3D" id="2.40.128.20">
    <property type="match status" value="1"/>
</dbReference>
<feature type="non-terminal residue" evidence="1">
    <location>
        <position position="1"/>
    </location>
</feature>
<gene>
    <name evidence="1" type="ORF">B0T10DRAFT_502858</name>
</gene>
<name>A0A9P8VMP8_9HYPO</name>
<dbReference type="InterPro" id="IPR012674">
    <property type="entry name" value="Calycin"/>
</dbReference>
<dbReference type="GO" id="GO:0016831">
    <property type="term" value="F:carboxy-lyase activity"/>
    <property type="evidence" value="ECO:0007669"/>
    <property type="project" value="InterPro"/>
</dbReference>
<dbReference type="InterPro" id="IPR008729">
    <property type="entry name" value="PA_de_COase"/>
</dbReference>
<evidence type="ECO:0000313" key="2">
    <source>
        <dbReference type="Proteomes" id="UP000777438"/>
    </source>
</evidence>
<dbReference type="PANTHER" id="PTHR40087">
    <property type="entry name" value="PHENOLIC ACID DECARBOXYLASE PADC"/>
    <property type="match status" value="1"/>
</dbReference>
<accession>A0A9P8VMP8</accession>
<dbReference type="OrthoDB" id="4415004at2759"/>
<dbReference type="AlphaFoldDB" id="A0A9P8VMP8"/>
<keyword evidence="2" id="KW-1185">Reference proteome</keyword>
<evidence type="ECO:0000313" key="1">
    <source>
        <dbReference type="EMBL" id="KAH6866083.1"/>
    </source>
</evidence>
<comment type="caution">
    <text evidence="1">The sequence shown here is derived from an EMBL/GenBank/DDBJ whole genome shotgun (WGS) entry which is preliminary data.</text>
</comment>
<protein>
    <submittedName>
        <fullName evidence="1">Uncharacterized protein</fullName>
    </submittedName>
</protein>
<dbReference type="PANTHER" id="PTHR40087:SF1">
    <property type="entry name" value="PHENOLIC ACID DECARBOXYLASE PADC"/>
    <property type="match status" value="1"/>
</dbReference>
<reference evidence="1 2" key="1">
    <citation type="journal article" date="2021" name="Nat. Commun.">
        <title>Genetic determinants of endophytism in the Arabidopsis root mycobiome.</title>
        <authorList>
            <person name="Mesny F."/>
            <person name="Miyauchi S."/>
            <person name="Thiergart T."/>
            <person name="Pickel B."/>
            <person name="Atanasova L."/>
            <person name="Karlsson M."/>
            <person name="Huettel B."/>
            <person name="Barry K.W."/>
            <person name="Haridas S."/>
            <person name="Chen C."/>
            <person name="Bauer D."/>
            <person name="Andreopoulos W."/>
            <person name="Pangilinan J."/>
            <person name="LaButti K."/>
            <person name="Riley R."/>
            <person name="Lipzen A."/>
            <person name="Clum A."/>
            <person name="Drula E."/>
            <person name="Henrissat B."/>
            <person name="Kohler A."/>
            <person name="Grigoriev I.V."/>
            <person name="Martin F.M."/>
            <person name="Hacquard S."/>
        </authorList>
    </citation>
    <scope>NUCLEOTIDE SEQUENCE [LARGE SCALE GENOMIC DNA]</scope>
    <source>
        <strain evidence="1 2">MPI-CAGE-CH-0241</strain>
    </source>
</reference>
<organism evidence="1 2">
    <name type="scientific">Thelonectria olida</name>
    <dbReference type="NCBI Taxonomy" id="1576542"/>
    <lineage>
        <taxon>Eukaryota</taxon>
        <taxon>Fungi</taxon>
        <taxon>Dikarya</taxon>
        <taxon>Ascomycota</taxon>
        <taxon>Pezizomycotina</taxon>
        <taxon>Sordariomycetes</taxon>
        <taxon>Hypocreomycetidae</taxon>
        <taxon>Hypocreales</taxon>
        <taxon>Nectriaceae</taxon>
        <taxon>Thelonectria</taxon>
    </lineage>
</organism>